<protein>
    <submittedName>
        <fullName evidence="1">Uncharacterized protein</fullName>
    </submittedName>
</protein>
<proteinExistence type="predicted"/>
<name>A0A0E0F7J8_9ORYZ</name>
<evidence type="ECO:0000313" key="1">
    <source>
        <dbReference type="EnsemblPlants" id="OMERI11G16000.1"/>
    </source>
</evidence>
<dbReference type="HOGENOM" id="CLU_1761677_0_0_1"/>
<dbReference type="Proteomes" id="UP000008021">
    <property type="component" value="Chromosome 11"/>
</dbReference>
<reference evidence="1" key="2">
    <citation type="submission" date="2018-05" db="EMBL/GenBank/DDBJ databases">
        <title>OmerRS3 (Oryza meridionalis Reference Sequence Version 3).</title>
        <authorList>
            <person name="Zhang J."/>
            <person name="Kudrna D."/>
            <person name="Lee S."/>
            <person name="Talag J."/>
            <person name="Welchert J."/>
            <person name="Wing R.A."/>
        </authorList>
    </citation>
    <scope>NUCLEOTIDE SEQUENCE [LARGE SCALE GENOMIC DNA]</scope>
    <source>
        <strain evidence="1">cv. OR44</strain>
    </source>
</reference>
<organism evidence="1">
    <name type="scientific">Oryza meridionalis</name>
    <dbReference type="NCBI Taxonomy" id="40149"/>
    <lineage>
        <taxon>Eukaryota</taxon>
        <taxon>Viridiplantae</taxon>
        <taxon>Streptophyta</taxon>
        <taxon>Embryophyta</taxon>
        <taxon>Tracheophyta</taxon>
        <taxon>Spermatophyta</taxon>
        <taxon>Magnoliopsida</taxon>
        <taxon>Liliopsida</taxon>
        <taxon>Poales</taxon>
        <taxon>Poaceae</taxon>
        <taxon>BOP clade</taxon>
        <taxon>Oryzoideae</taxon>
        <taxon>Oryzeae</taxon>
        <taxon>Oryzinae</taxon>
        <taxon>Oryza</taxon>
    </lineage>
</organism>
<sequence length="148" mass="15500">MDEKAPALFPHSMAAAAAAAGVFWNGLSLLHHDPPNGETKSTRNTYGFLSGGILNGARSRHGGADGDLLAAGRLFLVELEGAKVHATLGVVHRDLEPLGVVLPTEPLAVEARATTHTESGQREPLACHVNITWVGRGIPNPACEIDVT</sequence>
<accession>A0A0E0F7J8</accession>
<evidence type="ECO:0000313" key="2">
    <source>
        <dbReference type="Proteomes" id="UP000008021"/>
    </source>
</evidence>
<reference evidence="1" key="1">
    <citation type="submission" date="2015-04" db="UniProtKB">
        <authorList>
            <consortium name="EnsemblPlants"/>
        </authorList>
    </citation>
    <scope>IDENTIFICATION</scope>
</reference>
<dbReference type="EnsemblPlants" id="OMERI11G16000.1">
    <property type="protein sequence ID" value="OMERI11G16000.1"/>
    <property type="gene ID" value="OMERI11G16000"/>
</dbReference>
<keyword evidence="2" id="KW-1185">Reference proteome</keyword>
<dbReference type="Gramene" id="OMERI11G16000.1">
    <property type="protein sequence ID" value="OMERI11G16000.1"/>
    <property type="gene ID" value="OMERI11G16000"/>
</dbReference>
<dbReference type="AlphaFoldDB" id="A0A0E0F7J8"/>